<feature type="active site" description="Electrophile" evidence="7">
    <location>
        <position position="96"/>
    </location>
</feature>
<dbReference type="InterPro" id="IPR013785">
    <property type="entry name" value="Aldolase_TIM"/>
</dbReference>
<dbReference type="UniPathway" id="UPA00109">
    <property type="reaction ID" value="UER00189"/>
</dbReference>
<dbReference type="HAMAP" id="MF_00147_A">
    <property type="entry name" value="TIM_A"/>
    <property type="match status" value="1"/>
</dbReference>
<protein>
    <recommendedName>
        <fullName evidence="1 7">Triosephosphate isomerase</fullName>
        <shortName evidence="7">TIM</shortName>
        <shortName evidence="7">TPI</shortName>
        <ecNumber evidence="7 8">5.3.1.1</ecNumber>
    </recommendedName>
    <alternativeName>
        <fullName evidence="7">Triose-phosphate isomerase</fullName>
    </alternativeName>
</protein>
<evidence type="ECO:0000256" key="1">
    <source>
        <dbReference type="ARBA" id="ARBA00019397"/>
    </source>
</evidence>
<dbReference type="InterPro" id="IPR020861">
    <property type="entry name" value="Triosephosphate_isomerase_AS"/>
</dbReference>
<dbReference type="GO" id="GO:0019563">
    <property type="term" value="P:glycerol catabolic process"/>
    <property type="evidence" value="ECO:0007669"/>
    <property type="project" value="TreeGrafter"/>
</dbReference>
<dbReference type="UniPathway" id="UPA00138"/>
<dbReference type="InterPro" id="IPR035990">
    <property type="entry name" value="TIM_sf"/>
</dbReference>
<dbReference type="FunFam" id="3.20.20.70:FF:000223">
    <property type="entry name" value="Triosephosphate isomerase"/>
    <property type="match status" value="1"/>
</dbReference>
<dbReference type="Pfam" id="PF00121">
    <property type="entry name" value="TIM"/>
    <property type="match status" value="1"/>
</dbReference>
<evidence type="ECO:0000256" key="3">
    <source>
        <dbReference type="ARBA" id="ARBA00022490"/>
    </source>
</evidence>
<comment type="subunit">
    <text evidence="6 7">Homotetramer; dimer of dimers.</text>
</comment>
<dbReference type="NCBIfam" id="TIGR00419">
    <property type="entry name" value="tim"/>
    <property type="match status" value="1"/>
</dbReference>
<feature type="binding site" evidence="7">
    <location>
        <begin position="205"/>
        <end position="206"/>
    </location>
    <ligand>
        <name>substrate</name>
    </ligand>
</feature>
<dbReference type="PANTHER" id="PTHR21139">
    <property type="entry name" value="TRIOSEPHOSPHATE ISOMERASE"/>
    <property type="match status" value="1"/>
</dbReference>
<accession>A0A832ZV41</accession>
<feature type="binding site" evidence="7">
    <location>
        <position position="184"/>
    </location>
    <ligand>
        <name>substrate</name>
    </ligand>
</feature>
<dbReference type="PROSITE" id="PS51440">
    <property type="entry name" value="TIM_2"/>
    <property type="match status" value="1"/>
</dbReference>
<evidence type="ECO:0000256" key="2">
    <source>
        <dbReference type="ARBA" id="ARBA00022432"/>
    </source>
</evidence>
<keyword evidence="3 7" id="KW-0963">Cytoplasm</keyword>
<feature type="binding site" evidence="7">
    <location>
        <begin position="12"/>
        <end position="14"/>
    </location>
    <ligand>
        <name>substrate</name>
    </ligand>
</feature>
<comment type="function">
    <text evidence="7">Involved in the gluconeogenesis. Catalyzes stereospecifically the conversion of dihydroxyacetone phosphate (DHAP) to D-glyceraldehyde-3-phosphate (G3P).</text>
</comment>
<comment type="catalytic activity">
    <reaction evidence="7 8">
        <text>D-glyceraldehyde 3-phosphate = dihydroxyacetone phosphate</text>
        <dbReference type="Rhea" id="RHEA:18585"/>
        <dbReference type="ChEBI" id="CHEBI:57642"/>
        <dbReference type="ChEBI" id="CHEBI:59776"/>
        <dbReference type="EC" id="5.3.1.1"/>
    </reaction>
</comment>
<evidence type="ECO:0000313" key="9">
    <source>
        <dbReference type="EMBL" id="HIQ29500.1"/>
    </source>
</evidence>
<reference evidence="9" key="1">
    <citation type="journal article" date="2020" name="ISME J.">
        <title>Gammaproteobacteria mediating utilization of methyl-, sulfur- and petroleum organic compounds in deep ocean hydrothermal plumes.</title>
        <authorList>
            <person name="Zhou Z."/>
            <person name="Liu Y."/>
            <person name="Pan J."/>
            <person name="Cron B.R."/>
            <person name="Toner B.M."/>
            <person name="Anantharaman K."/>
            <person name="Breier J.A."/>
            <person name="Dick G.J."/>
            <person name="Li M."/>
        </authorList>
    </citation>
    <scope>NUCLEOTIDE SEQUENCE</scope>
    <source>
        <strain evidence="9">SZUA-1515</strain>
    </source>
</reference>
<proteinExistence type="inferred from homology"/>
<dbReference type="PROSITE" id="PS00171">
    <property type="entry name" value="TIM_1"/>
    <property type="match status" value="1"/>
</dbReference>
<dbReference type="GO" id="GO:0006094">
    <property type="term" value="P:gluconeogenesis"/>
    <property type="evidence" value="ECO:0007669"/>
    <property type="project" value="UniProtKB-UniRule"/>
</dbReference>
<keyword evidence="5 7" id="KW-0413">Isomerase</keyword>
<comment type="subcellular location">
    <subcellularLocation>
        <location evidence="7 8">Cytoplasm</location>
    </subcellularLocation>
</comment>
<dbReference type="InterPro" id="IPR022891">
    <property type="entry name" value="Triosephosphate_isomerase_arc"/>
</dbReference>
<dbReference type="NCBIfam" id="NF003302">
    <property type="entry name" value="PRK04302.1"/>
    <property type="match status" value="1"/>
</dbReference>
<evidence type="ECO:0000256" key="5">
    <source>
        <dbReference type="ARBA" id="ARBA00023235"/>
    </source>
</evidence>
<evidence type="ECO:0000256" key="7">
    <source>
        <dbReference type="HAMAP-Rule" id="MF_00147"/>
    </source>
</evidence>
<gene>
    <name evidence="7 9" type="primary">tpiA</name>
    <name evidence="9" type="ORF">EYH45_02940</name>
</gene>
<comment type="pathway">
    <text evidence="7 8">Carbohydrate degradation; glycolysis; D-glyceraldehyde 3-phosphate from glycerone phosphate: step 1/1.</text>
</comment>
<dbReference type="SUPFAM" id="SSF51351">
    <property type="entry name" value="Triosephosphate isomerase (TIM)"/>
    <property type="match status" value="1"/>
</dbReference>
<dbReference type="CDD" id="cd00311">
    <property type="entry name" value="TIM"/>
    <property type="match status" value="1"/>
</dbReference>
<dbReference type="EMBL" id="DQVM01000054">
    <property type="protein sequence ID" value="HIQ29500.1"/>
    <property type="molecule type" value="Genomic_DNA"/>
</dbReference>
<organism evidence="9 10">
    <name type="scientific">Caldiarchaeum subterraneum</name>
    <dbReference type="NCBI Taxonomy" id="311458"/>
    <lineage>
        <taxon>Archaea</taxon>
        <taxon>Nitrososphaerota</taxon>
        <taxon>Candidatus Caldarchaeales</taxon>
        <taxon>Candidatus Caldarchaeaceae</taxon>
        <taxon>Candidatus Caldarchaeum</taxon>
    </lineage>
</organism>
<evidence type="ECO:0000256" key="6">
    <source>
        <dbReference type="ARBA" id="ARBA00044762"/>
    </source>
</evidence>
<comment type="caution">
    <text evidence="9">The sequence shown here is derived from an EMBL/GenBank/DDBJ whole genome shotgun (WGS) entry which is preliminary data.</text>
</comment>
<keyword evidence="4 7" id="KW-0324">Glycolysis</keyword>
<comment type="similarity">
    <text evidence="7 8">Belongs to the triosephosphate isomerase family.</text>
</comment>
<evidence type="ECO:0000256" key="8">
    <source>
        <dbReference type="RuleBase" id="RU363013"/>
    </source>
</evidence>
<dbReference type="GO" id="GO:0004807">
    <property type="term" value="F:triose-phosphate isomerase activity"/>
    <property type="evidence" value="ECO:0007669"/>
    <property type="project" value="UniProtKB-UniRule"/>
</dbReference>
<dbReference type="GO" id="GO:0006096">
    <property type="term" value="P:glycolytic process"/>
    <property type="evidence" value="ECO:0007669"/>
    <property type="project" value="UniProtKB-UniRule"/>
</dbReference>
<dbReference type="AlphaFoldDB" id="A0A832ZV41"/>
<feature type="active site" description="Proton acceptor" evidence="7">
    <location>
        <position position="144"/>
    </location>
</feature>
<evidence type="ECO:0000256" key="4">
    <source>
        <dbReference type="ARBA" id="ARBA00023152"/>
    </source>
</evidence>
<dbReference type="Proteomes" id="UP000608579">
    <property type="component" value="Unassembled WGS sequence"/>
</dbReference>
<dbReference type="InterPro" id="IPR000652">
    <property type="entry name" value="Triosephosphate_isomerase"/>
</dbReference>
<feature type="binding site" evidence="7">
    <location>
        <position position="149"/>
    </location>
    <ligand>
        <name>substrate</name>
    </ligand>
</feature>
<dbReference type="PANTHER" id="PTHR21139:SF42">
    <property type="entry name" value="TRIOSEPHOSPHATE ISOMERASE"/>
    <property type="match status" value="1"/>
</dbReference>
<name>A0A832ZV41_CALS0</name>
<sequence length="229" mass="24073">MPTLRFPAIILNFKTYREATGEAALTLAKIAEKISRETGVEIAVAPQHIDLHRVASGISIPVFAQHVDPVPPGGYTGHVTVEAVKEAGAVGSLVNHSERRLRLSDIRECVAKLRESGLVSLVCAGDAVESSAAAAMNPDIVAVEPPELIGTGIPVSRAKPEVVTETVERIRHVTQRVRILCGAGISGPGDVEAALKLGTDGVLLASAYVKAKDPEGLLREMAGRLLGKT</sequence>
<dbReference type="EC" id="5.3.1.1" evidence="7 8"/>
<comment type="pathway">
    <text evidence="7 8">Carbohydrate biosynthesis; gluconeogenesis.</text>
</comment>
<dbReference type="GO" id="GO:0005829">
    <property type="term" value="C:cytosol"/>
    <property type="evidence" value="ECO:0007669"/>
    <property type="project" value="TreeGrafter"/>
</dbReference>
<dbReference type="GO" id="GO:0046166">
    <property type="term" value="P:glyceraldehyde-3-phosphate biosynthetic process"/>
    <property type="evidence" value="ECO:0007669"/>
    <property type="project" value="TreeGrafter"/>
</dbReference>
<evidence type="ECO:0000313" key="10">
    <source>
        <dbReference type="Proteomes" id="UP000608579"/>
    </source>
</evidence>
<dbReference type="Gene3D" id="3.20.20.70">
    <property type="entry name" value="Aldolase class I"/>
    <property type="match status" value="1"/>
</dbReference>
<keyword evidence="2 7" id="KW-0312">Gluconeogenesis</keyword>